<comment type="caution">
    <text evidence="1">The sequence shown here is derived from an EMBL/GenBank/DDBJ whole genome shotgun (WGS) entry which is preliminary data.</text>
</comment>
<reference evidence="1" key="1">
    <citation type="submission" date="2022-03" db="EMBL/GenBank/DDBJ databases">
        <title>Draft Genome Sequence of Firmicute Strain S0AB, a Heterotrophic Iron/Sulfur-Oxidizing Extreme Acidophile.</title>
        <authorList>
            <person name="Vergara E."/>
            <person name="Pakostova E."/>
            <person name="Johnson D.B."/>
            <person name="Holmes D.S."/>
        </authorList>
    </citation>
    <scope>NUCLEOTIDE SEQUENCE</scope>
    <source>
        <strain evidence="1">S0AB</strain>
    </source>
</reference>
<name>A0A9X1VBA0_9BACL</name>
<organism evidence="1 2">
    <name type="scientific">Sulfoacidibacillus ferrooxidans</name>
    <dbReference type="NCBI Taxonomy" id="2005001"/>
    <lineage>
        <taxon>Bacteria</taxon>
        <taxon>Bacillati</taxon>
        <taxon>Bacillota</taxon>
        <taxon>Bacilli</taxon>
        <taxon>Bacillales</taxon>
        <taxon>Alicyclobacillaceae</taxon>
        <taxon>Sulfoacidibacillus</taxon>
    </lineage>
</organism>
<evidence type="ECO:0000313" key="2">
    <source>
        <dbReference type="Proteomes" id="UP001139263"/>
    </source>
</evidence>
<dbReference type="EMBL" id="JALBUF010000017">
    <property type="protein sequence ID" value="MCI0184575.1"/>
    <property type="molecule type" value="Genomic_DNA"/>
</dbReference>
<protein>
    <submittedName>
        <fullName evidence="1">Uncharacterized protein</fullName>
    </submittedName>
</protein>
<proteinExistence type="predicted"/>
<evidence type="ECO:0000313" key="1">
    <source>
        <dbReference type="EMBL" id="MCI0184575.1"/>
    </source>
</evidence>
<keyword evidence="2" id="KW-1185">Reference proteome</keyword>
<sequence length="194" mass="22889">MEGACGNILRKQERYHRFITLWNDSMQVFLQQLPLRHILSFILDSFSLARLLSRKRLIQYVVIYKWIRSRCRCATAFLGQQATVLDAYVRQRIRRCRLTQRGGSETYRRANMLSVIYTHERRIGAGLPYAERIIREAAMGHLLTDDDYLVVIHERRGKTASAKRQSKASDTAYWARRAIAYERAQECVRRFESK</sequence>
<dbReference type="AlphaFoldDB" id="A0A9X1VBA0"/>
<dbReference type="Proteomes" id="UP001139263">
    <property type="component" value="Unassembled WGS sequence"/>
</dbReference>
<accession>A0A9X1VBA0</accession>
<gene>
    <name evidence="1" type="ORF">MM817_02872</name>
</gene>